<feature type="domain" description="PBP" evidence="8">
    <location>
        <begin position="21"/>
        <end position="278"/>
    </location>
</feature>
<evidence type="ECO:0000256" key="7">
    <source>
        <dbReference type="SAM" id="SignalP"/>
    </source>
</evidence>
<comment type="subunit">
    <text evidence="3">The complex is composed of two ATP-binding proteins (PstB), two transmembrane proteins (PstC and PstA) and a solute-binding protein (PstS).</text>
</comment>
<dbReference type="PIRSF" id="PIRSF002756">
    <property type="entry name" value="PstS"/>
    <property type="match status" value="1"/>
</dbReference>
<name>A0AAX3BBL1_9SPIR</name>
<dbReference type="GO" id="GO:0043190">
    <property type="term" value="C:ATP-binding cassette (ABC) transporter complex"/>
    <property type="evidence" value="ECO:0007669"/>
    <property type="project" value="InterPro"/>
</dbReference>
<dbReference type="Gene3D" id="3.40.190.10">
    <property type="entry name" value="Periplasmic binding protein-like II"/>
    <property type="match status" value="2"/>
</dbReference>
<dbReference type="GO" id="GO:0042301">
    <property type="term" value="F:phosphate ion binding"/>
    <property type="evidence" value="ECO:0007669"/>
    <property type="project" value="InterPro"/>
</dbReference>
<evidence type="ECO:0000256" key="6">
    <source>
        <dbReference type="PIRNR" id="PIRNR002756"/>
    </source>
</evidence>
<feature type="chain" id="PRO_5043410444" description="Phosphate-binding protein" evidence="7">
    <location>
        <begin position="19"/>
        <end position="335"/>
    </location>
</feature>
<dbReference type="SUPFAM" id="SSF53850">
    <property type="entry name" value="Periplasmic binding protein-like II"/>
    <property type="match status" value="1"/>
</dbReference>
<dbReference type="RefSeq" id="WP_271434777.1">
    <property type="nucleotide sequence ID" value="NZ_CP073355.1"/>
</dbReference>
<evidence type="ECO:0000256" key="5">
    <source>
        <dbReference type="ARBA" id="ARBA00022592"/>
    </source>
</evidence>
<dbReference type="InterPro" id="IPR005673">
    <property type="entry name" value="ABC_phos-bd_PstS"/>
</dbReference>
<accession>A0AAX3BBL1</accession>
<evidence type="ECO:0000256" key="4">
    <source>
        <dbReference type="ARBA" id="ARBA00022448"/>
    </source>
</evidence>
<comment type="function">
    <text evidence="1">Part of the ABC transporter complex PstSACB involved in phosphate import.</text>
</comment>
<dbReference type="InterPro" id="IPR050962">
    <property type="entry name" value="Phosphate-bind_PstS"/>
</dbReference>
<gene>
    <name evidence="9" type="primary">pstS</name>
    <name evidence="9" type="ORF">KDW03_09120</name>
</gene>
<protein>
    <recommendedName>
        <fullName evidence="6">Phosphate-binding protein</fullName>
    </recommendedName>
</protein>
<dbReference type="NCBIfam" id="TIGR00975">
    <property type="entry name" value="3a0107s03"/>
    <property type="match status" value="1"/>
</dbReference>
<dbReference type="EMBL" id="CP073355">
    <property type="protein sequence ID" value="URA09640.1"/>
    <property type="molecule type" value="Genomic_DNA"/>
</dbReference>
<keyword evidence="7" id="KW-0732">Signal</keyword>
<dbReference type="CDD" id="cd13565">
    <property type="entry name" value="PBP2_PstS"/>
    <property type="match status" value="1"/>
</dbReference>
<evidence type="ECO:0000256" key="3">
    <source>
        <dbReference type="ARBA" id="ARBA00011529"/>
    </source>
</evidence>
<keyword evidence="4 6" id="KW-0813">Transport</keyword>
<dbReference type="GO" id="GO:0035435">
    <property type="term" value="P:phosphate ion transmembrane transport"/>
    <property type="evidence" value="ECO:0007669"/>
    <property type="project" value="InterPro"/>
</dbReference>
<organism evidence="9 10">
    <name type="scientific">Thermospira aquatica</name>
    <dbReference type="NCBI Taxonomy" id="2828656"/>
    <lineage>
        <taxon>Bacteria</taxon>
        <taxon>Pseudomonadati</taxon>
        <taxon>Spirochaetota</taxon>
        <taxon>Spirochaetia</taxon>
        <taxon>Brevinematales</taxon>
        <taxon>Thermospiraceae</taxon>
        <taxon>Thermospira</taxon>
    </lineage>
</organism>
<proteinExistence type="inferred from homology"/>
<dbReference type="InterPro" id="IPR024370">
    <property type="entry name" value="PBP_domain"/>
</dbReference>
<dbReference type="Proteomes" id="UP001056539">
    <property type="component" value="Chromosome"/>
</dbReference>
<dbReference type="PANTHER" id="PTHR42996">
    <property type="entry name" value="PHOSPHATE-BINDING PROTEIN PSTS"/>
    <property type="match status" value="1"/>
</dbReference>
<feature type="signal peptide" evidence="7">
    <location>
        <begin position="1"/>
        <end position="18"/>
    </location>
</feature>
<sequence>MRKTYLLAMIVLASQVFGVDLNAAGATFPEPLYAAMFKQYQTHRVNYQAIGSGSGIKQLIARTVDFAGSDAPLNDDEKAQAKDDVLHIPMALGAIVMAYNLPGNLKLKLDGDTVAKIYLGQITKWNDPAIATLNPGVDLPNLNIVVVYRSDSSGTTYNFTLYLTKVSKDWKKAVGTSKAPKWPVGIGGKGNAGVGAYVKQVPGSIGYVEFAYAKQNALAYALLKNSAGKFIDAANPKSLAAAIVNVPADGIADVVNSPAKEAYPIAATTWILLYKDLSYLKDKNRAKAIVETIWWMVHDGQKIHPTVDYGPISSQAVKVSENLLNSVVFNGKKVR</sequence>
<evidence type="ECO:0000256" key="2">
    <source>
        <dbReference type="ARBA" id="ARBA00008725"/>
    </source>
</evidence>
<comment type="similarity">
    <text evidence="2 6">Belongs to the PstS family.</text>
</comment>
<dbReference type="Pfam" id="PF12849">
    <property type="entry name" value="PBP_like_2"/>
    <property type="match status" value="1"/>
</dbReference>
<keyword evidence="5 6" id="KW-0592">Phosphate transport</keyword>
<reference evidence="9" key="1">
    <citation type="submission" date="2021-04" db="EMBL/GenBank/DDBJ databases">
        <authorList>
            <person name="Postec A."/>
        </authorList>
    </citation>
    <scope>NUCLEOTIDE SEQUENCE</scope>
    <source>
        <strain evidence="9">F1F22</strain>
    </source>
</reference>
<evidence type="ECO:0000313" key="10">
    <source>
        <dbReference type="Proteomes" id="UP001056539"/>
    </source>
</evidence>
<dbReference type="AlphaFoldDB" id="A0AAX3BBL1"/>
<reference evidence="9" key="2">
    <citation type="submission" date="2022-06" db="EMBL/GenBank/DDBJ databases">
        <title>Thermospira aquatica gen. nov., sp. nov.</title>
        <authorList>
            <person name="Ben Ali Gam Z."/>
            <person name="Labat M."/>
        </authorList>
    </citation>
    <scope>NUCLEOTIDE SEQUENCE</scope>
    <source>
        <strain evidence="9">F1F22</strain>
    </source>
</reference>
<keyword evidence="10" id="KW-1185">Reference proteome</keyword>
<evidence type="ECO:0000313" key="9">
    <source>
        <dbReference type="EMBL" id="URA09640.1"/>
    </source>
</evidence>
<evidence type="ECO:0000256" key="1">
    <source>
        <dbReference type="ARBA" id="ARBA00002841"/>
    </source>
</evidence>
<dbReference type="PANTHER" id="PTHR42996:SF1">
    <property type="entry name" value="PHOSPHATE-BINDING PROTEIN PSTS"/>
    <property type="match status" value="1"/>
</dbReference>
<dbReference type="KEGG" id="taqu:KDW03_09120"/>
<evidence type="ECO:0000259" key="8">
    <source>
        <dbReference type="Pfam" id="PF12849"/>
    </source>
</evidence>